<dbReference type="PIRSF" id="PIRSF000538">
    <property type="entry name" value="GlpK"/>
    <property type="match status" value="1"/>
</dbReference>
<dbReference type="Pfam" id="PF00370">
    <property type="entry name" value="FGGY_N"/>
    <property type="match status" value="1"/>
</dbReference>
<evidence type="ECO:0000256" key="4">
    <source>
        <dbReference type="RuleBase" id="RU367058"/>
    </source>
</evidence>
<dbReference type="GO" id="GO:0005829">
    <property type="term" value="C:cytosol"/>
    <property type="evidence" value="ECO:0000318"/>
    <property type="project" value="GO_Central"/>
</dbReference>
<feature type="domain" description="Carbohydrate kinase FGGY C-terminal" evidence="6">
    <location>
        <begin position="305"/>
        <end position="497"/>
    </location>
</feature>
<comment type="catalytic activity">
    <reaction evidence="4">
        <text>D-xylulose + ATP = D-xylulose 5-phosphate + ADP + H(+)</text>
        <dbReference type="Rhea" id="RHEA:10964"/>
        <dbReference type="ChEBI" id="CHEBI:15378"/>
        <dbReference type="ChEBI" id="CHEBI:17140"/>
        <dbReference type="ChEBI" id="CHEBI:30616"/>
        <dbReference type="ChEBI" id="CHEBI:57737"/>
        <dbReference type="ChEBI" id="CHEBI:456216"/>
        <dbReference type="EC" id="2.7.1.17"/>
    </reaction>
</comment>
<dbReference type="InterPro" id="IPR043129">
    <property type="entry name" value="ATPase_NBD"/>
</dbReference>
<dbReference type="InterPro" id="IPR000577">
    <property type="entry name" value="Carb_kinase_FGGY"/>
</dbReference>
<sequence>MPSSSLDLLGSGLFLGFDSSTQSLKATAVDDKLRVVASQCVNFDSELPQYGTRGGVLHREKEGSITAPCIMWVEALELLLGKLAAEKFPFHKVVALSGSGQQHGSVYWRKGAAQLLGDLDVAGDDDLAAQLRDRAFSTHDSPVWMDSSTTQQCRAIEEALGGAASVASLTGSRAYERFTGPQIRKLYETQPEVYGDTERISLVSSFMASIFLGRYASIDYSDAAGMNLMDLEKRCWSHAMLEATAPGLEQRLGPLAASHEVAGNIHPFFVRKYSFSSECLVVHWSGDNPCSLAAGLALEHPGDIAISLGTSDTLVFFQVFGVTRNPQPGLEGHVFPNPVDVMNSYMAMLCYKNGSLTREDMRDRYAGGSWQKFNLLLQQSPPLNEGKLVFFYKEPEILPPLPAGMQRYVVDGDSVSEVAGEFSPSEEVRGLVEGQFASMRAHAERIGLPMPPNRIIATGGASANQQLVQLMANVFACDVYQAQQTDSASAGAAIRAAQGWASHRQQRFVPLSELIHNTAAAPNDSAVFLKLVASAQSCDDGYERMAATRAKIEQQLLLARHSC</sequence>
<evidence type="ECO:0000256" key="3">
    <source>
        <dbReference type="ARBA" id="ARBA00022777"/>
    </source>
</evidence>
<keyword evidence="4" id="KW-0547">Nucleotide-binding</keyword>
<reference evidence="7 8" key="1">
    <citation type="journal article" date="2011" name="Science">
        <title>The Selaginella genome identifies genetic changes associated with the evolution of vascular plants.</title>
        <authorList>
            <person name="Banks J.A."/>
            <person name="Nishiyama T."/>
            <person name="Hasebe M."/>
            <person name="Bowman J.L."/>
            <person name="Gribskov M."/>
            <person name="dePamphilis C."/>
            <person name="Albert V.A."/>
            <person name="Aono N."/>
            <person name="Aoyama T."/>
            <person name="Ambrose B.A."/>
            <person name="Ashton N.W."/>
            <person name="Axtell M.J."/>
            <person name="Barker E."/>
            <person name="Barker M.S."/>
            <person name="Bennetzen J.L."/>
            <person name="Bonawitz N.D."/>
            <person name="Chapple C."/>
            <person name="Cheng C."/>
            <person name="Correa L.G."/>
            <person name="Dacre M."/>
            <person name="DeBarry J."/>
            <person name="Dreyer I."/>
            <person name="Elias M."/>
            <person name="Engstrom E.M."/>
            <person name="Estelle M."/>
            <person name="Feng L."/>
            <person name="Finet C."/>
            <person name="Floyd S.K."/>
            <person name="Frommer W.B."/>
            <person name="Fujita T."/>
            <person name="Gramzow L."/>
            <person name="Gutensohn M."/>
            <person name="Harholt J."/>
            <person name="Hattori M."/>
            <person name="Heyl A."/>
            <person name="Hirai T."/>
            <person name="Hiwatashi Y."/>
            <person name="Ishikawa M."/>
            <person name="Iwata M."/>
            <person name="Karol K.G."/>
            <person name="Koehler B."/>
            <person name="Kolukisaoglu U."/>
            <person name="Kubo M."/>
            <person name="Kurata T."/>
            <person name="Lalonde S."/>
            <person name="Li K."/>
            <person name="Li Y."/>
            <person name="Litt A."/>
            <person name="Lyons E."/>
            <person name="Manning G."/>
            <person name="Maruyama T."/>
            <person name="Michael T.P."/>
            <person name="Mikami K."/>
            <person name="Miyazaki S."/>
            <person name="Morinaga S."/>
            <person name="Murata T."/>
            <person name="Mueller-Roeber B."/>
            <person name="Nelson D.R."/>
            <person name="Obara M."/>
            <person name="Oguri Y."/>
            <person name="Olmstead R.G."/>
            <person name="Onodera N."/>
            <person name="Petersen B.L."/>
            <person name="Pils B."/>
            <person name="Prigge M."/>
            <person name="Rensing S.A."/>
            <person name="Riano-Pachon D.M."/>
            <person name="Roberts A.W."/>
            <person name="Sato Y."/>
            <person name="Scheller H.V."/>
            <person name="Schulz B."/>
            <person name="Schulz C."/>
            <person name="Shakirov E.V."/>
            <person name="Shibagaki N."/>
            <person name="Shinohara N."/>
            <person name="Shippen D.E."/>
            <person name="Soerensen I."/>
            <person name="Sotooka R."/>
            <person name="Sugimoto N."/>
            <person name="Sugita M."/>
            <person name="Sumikawa N."/>
            <person name="Tanurdzic M."/>
            <person name="Theissen G."/>
            <person name="Ulvskov P."/>
            <person name="Wakazuki S."/>
            <person name="Weng J.K."/>
            <person name="Willats W.W."/>
            <person name="Wipf D."/>
            <person name="Wolf P.G."/>
            <person name="Yang L."/>
            <person name="Zimmer A.D."/>
            <person name="Zhu Q."/>
            <person name="Mitros T."/>
            <person name="Hellsten U."/>
            <person name="Loque D."/>
            <person name="Otillar R."/>
            <person name="Salamov A."/>
            <person name="Schmutz J."/>
            <person name="Shapiro H."/>
            <person name="Lindquist E."/>
            <person name="Lucas S."/>
            <person name="Rokhsar D."/>
            <person name="Grigoriev I.V."/>
        </authorList>
    </citation>
    <scope>NUCLEOTIDE SEQUENCE [LARGE SCALE GENOMIC DNA]</scope>
</reference>
<protein>
    <recommendedName>
        <fullName evidence="4">Xylulose kinase</fullName>
        <ecNumber evidence="4">2.7.1.17</ecNumber>
    </recommendedName>
</protein>
<dbReference type="InParanoid" id="D8T0N1"/>
<dbReference type="InterPro" id="IPR018485">
    <property type="entry name" value="FGGY_C"/>
</dbReference>
<dbReference type="eggNOG" id="KOG2531">
    <property type="taxonomic scope" value="Eukaryota"/>
</dbReference>
<dbReference type="HOGENOM" id="CLU_016149_8_0_1"/>
<feature type="domain" description="Carbohydrate kinase FGGY N-terminal" evidence="5">
    <location>
        <begin position="143"/>
        <end position="290"/>
    </location>
</feature>
<dbReference type="GO" id="GO:0005524">
    <property type="term" value="F:ATP binding"/>
    <property type="evidence" value="ECO:0007669"/>
    <property type="project" value="UniProtKB-KW"/>
</dbReference>
<dbReference type="InterPro" id="IPR042024">
    <property type="entry name" value="D-XK_euk"/>
</dbReference>
<dbReference type="Gene3D" id="3.30.420.40">
    <property type="match status" value="2"/>
</dbReference>
<dbReference type="FunCoup" id="D8T0N1">
    <property type="interactions" value="3399"/>
</dbReference>
<evidence type="ECO:0000256" key="2">
    <source>
        <dbReference type="ARBA" id="ARBA00022679"/>
    </source>
</evidence>
<accession>D8T0N1</accession>
<evidence type="ECO:0000259" key="6">
    <source>
        <dbReference type="Pfam" id="PF02782"/>
    </source>
</evidence>
<comment type="function">
    <text evidence="4">Mediates 1-deoxy-D-xylulose (DX) phosphorylation in the cytoplasm prior to the translocation of 1-deoxy-D-xylulose 5-phosphate into plastids. Can also phosphorylate D-xylulose (Xyl). Uses preferentially ATP as cosubstrate.</text>
</comment>
<keyword evidence="2 4" id="KW-0808">Transferase</keyword>
<dbReference type="CDD" id="cd07776">
    <property type="entry name" value="ASKHA_NBD_FGGY_SpXK-like"/>
    <property type="match status" value="1"/>
</dbReference>
<dbReference type="STRING" id="88036.D8T0N1"/>
<keyword evidence="4" id="KW-0119">Carbohydrate metabolism</keyword>
<dbReference type="SUPFAM" id="SSF53067">
    <property type="entry name" value="Actin-like ATPase domain"/>
    <property type="match status" value="2"/>
</dbReference>
<keyword evidence="3 4" id="KW-0418">Kinase</keyword>
<keyword evidence="8" id="KW-1185">Reference proteome</keyword>
<dbReference type="PANTHER" id="PTHR10196">
    <property type="entry name" value="SUGAR KINASE"/>
    <property type="match status" value="1"/>
</dbReference>
<comment type="similarity">
    <text evidence="1 4">Belongs to the FGGY kinase family.</text>
</comment>
<dbReference type="Pfam" id="PF02782">
    <property type="entry name" value="FGGY_C"/>
    <property type="match status" value="1"/>
</dbReference>
<dbReference type="Gramene" id="EFJ09738">
    <property type="protein sequence ID" value="EFJ09738"/>
    <property type="gene ID" value="SELMODRAFT_129425"/>
</dbReference>
<dbReference type="FunFam" id="3.30.420.40:FF:000118">
    <property type="entry name" value="Xylulose kinase 2"/>
    <property type="match status" value="1"/>
</dbReference>
<keyword evidence="4" id="KW-0067">ATP-binding</keyword>
<dbReference type="EMBL" id="GL377659">
    <property type="protein sequence ID" value="EFJ09738.1"/>
    <property type="molecule type" value="Genomic_DNA"/>
</dbReference>
<dbReference type="GO" id="GO:0005997">
    <property type="term" value="P:xylulose metabolic process"/>
    <property type="evidence" value="ECO:0000318"/>
    <property type="project" value="GO_Central"/>
</dbReference>
<proteinExistence type="inferred from homology"/>
<evidence type="ECO:0000259" key="5">
    <source>
        <dbReference type="Pfam" id="PF00370"/>
    </source>
</evidence>
<dbReference type="GO" id="GO:0042732">
    <property type="term" value="P:D-xylose metabolic process"/>
    <property type="evidence" value="ECO:0007669"/>
    <property type="project" value="UniProtKB-UniRule"/>
</dbReference>
<dbReference type="Proteomes" id="UP000001514">
    <property type="component" value="Unassembled WGS sequence"/>
</dbReference>
<dbReference type="OMA" id="NSCALGG"/>
<organism evidence="8">
    <name type="scientific">Selaginella moellendorffii</name>
    <name type="common">Spikemoss</name>
    <dbReference type="NCBI Taxonomy" id="88036"/>
    <lineage>
        <taxon>Eukaryota</taxon>
        <taxon>Viridiplantae</taxon>
        <taxon>Streptophyta</taxon>
        <taxon>Embryophyta</taxon>
        <taxon>Tracheophyta</taxon>
        <taxon>Lycopodiopsida</taxon>
        <taxon>Selaginellales</taxon>
        <taxon>Selaginellaceae</taxon>
        <taxon>Selaginella</taxon>
    </lineage>
</organism>
<dbReference type="AlphaFoldDB" id="D8T0N1"/>
<keyword evidence="4" id="KW-0859">Xylose metabolism</keyword>
<dbReference type="PANTHER" id="PTHR10196:SF57">
    <property type="entry name" value="XYLULOSE KINASE"/>
    <property type="match status" value="1"/>
</dbReference>
<dbReference type="EC" id="2.7.1.17" evidence="4"/>
<gene>
    <name evidence="7" type="ORF">SELMODRAFT_129425</name>
</gene>
<evidence type="ECO:0000313" key="7">
    <source>
        <dbReference type="EMBL" id="EFJ09738.1"/>
    </source>
</evidence>
<evidence type="ECO:0000256" key="1">
    <source>
        <dbReference type="ARBA" id="ARBA00009156"/>
    </source>
</evidence>
<dbReference type="KEGG" id="smo:SELMODRAFT_129425"/>
<dbReference type="InterPro" id="IPR018484">
    <property type="entry name" value="FGGY_N"/>
</dbReference>
<evidence type="ECO:0000313" key="8">
    <source>
        <dbReference type="Proteomes" id="UP000001514"/>
    </source>
</evidence>
<dbReference type="GO" id="GO:0004856">
    <property type="term" value="F:D-xylulokinase activity"/>
    <property type="evidence" value="ECO:0000318"/>
    <property type="project" value="GO_Central"/>
</dbReference>
<name>D8T0N1_SELML</name>